<name>A0A0F9G5U0_9ZZZZ</name>
<proteinExistence type="predicted"/>
<gene>
    <name evidence="1" type="ORF">LCGC14_2223310</name>
</gene>
<evidence type="ECO:0000313" key="1">
    <source>
        <dbReference type="EMBL" id="KKL58642.1"/>
    </source>
</evidence>
<comment type="caution">
    <text evidence="1">The sequence shown here is derived from an EMBL/GenBank/DDBJ whole genome shotgun (WGS) entry which is preliminary data.</text>
</comment>
<dbReference type="AlphaFoldDB" id="A0A0F9G5U0"/>
<reference evidence="1" key="1">
    <citation type="journal article" date="2015" name="Nature">
        <title>Complex archaea that bridge the gap between prokaryotes and eukaryotes.</title>
        <authorList>
            <person name="Spang A."/>
            <person name="Saw J.H."/>
            <person name="Jorgensen S.L."/>
            <person name="Zaremba-Niedzwiedzka K."/>
            <person name="Martijn J."/>
            <person name="Lind A.E."/>
            <person name="van Eijk R."/>
            <person name="Schleper C."/>
            <person name="Guy L."/>
            <person name="Ettema T.J."/>
        </authorList>
    </citation>
    <scope>NUCLEOTIDE SEQUENCE</scope>
</reference>
<dbReference type="EMBL" id="LAZR01029752">
    <property type="protein sequence ID" value="KKL58642.1"/>
    <property type="molecule type" value="Genomic_DNA"/>
</dbReference>
<sequence>MLEIEEKTRISSNSYSMNPNISNKKVDNLVRNKLIEMSYLSTGFHKIPPIIGIMICDINGNAILVIEHNSKDINGYGSINSYLSEKDKHLIDLNLISGYFSALKSFAGEINIKNLSNIELDGSNIKLQIYMLCTNYMIIIFLNSNTELNSNTKLRVVNYFEQILRKYEKEFKYFNAPYSREILRTLERNGKKWLKKLNRNYIHNHKKAYLRKHSITDNLLKGFDLIIQNEINEYLFNVPEDLVKNLSKEIQNKLQDKLFENLREKIE</sequence>
<organism evidence="1">
    <name type="scientific">marine sediment metagenome</name>
    <dbReference type="NCBI Taxonomy" id="412755"/>
    <lineage>
        <taxon>unclassified sequences</taxon>
        <taxon>metagenomes</taxon>
        <taxon>ecological metagenomes</taxon>
    </lineage>
</organism>
<protein>
    <submittedName>
        <fullName evidence="1">Uncharacterized protein</fullName>
    </submittedName>
</protein>
<accession>A0A0F9G5U0</accession>